<protein>
    <submittedName>
        <fullName evidence="2">Uncharacterized protein</fullName>
    </submittedName>
</protein>
<reference evidence="2" key="1">
    <citation type="submission" date="2016-11" db="UniProtKB">
        <authorList>
            <consortium name="WormBaseParasite"/>
        </authorList>
    </citation>
    <scope>IDENTIFICATION</scope>
    <source>
        <strain evidence="2">KR3021</strain>
    </source>
</reference>
<dbReference type="WBParaSite" id="RSKR_0000074600.1">
    <property type="protein sequence ID" value="RSKR_0000074600.1"/>
    <property type="gene ID" value="RSKR_0000074600"/>
</dbReference>
<evidence type="ECO:0000313" key="1">
    <source>
        <dbReference type="Proteomes" id="UP000095286"/>
    </source>
</evidence>
<sequence length="950" mass="111812">MHYFIKFIFILLFANLIEPTKFKTYKQKFLYAPDLIKAKKQFDKTRITLTVTCSSLHLKVSFNETIKSWNGPVNLGVLIDDTKMVGPQSACTYCKVKKMSEMYQQLSVSFIFKKKREKSSLGDLLNYLETLECDDSQVVSKLCQLKKESTRVVVQNAIHFPINALRNIGRLMVKTDYMILTDLNHIYSKDFELKMSKLAVQELTKNSKSVLVFRMFEASNVSGSHIDNKQQLKDLIDKGEADEFHRKYFKVGHQIPRLPEWFKFNKTTDAEVQFENSFTSKFWEPQIVTRSDIKFNYDEEFKYFMHVVTAHRRELCRAGYHFLIAHNVFAYHKGYKTAYDLFLRKHIKAELIANYHYLNTLNNFETRLNRIYPHRKQQKDKTHYIDINAQGVVTNVKKHRGVNCKYRCCSVDKMGQKFCGQFAPFTKVKPTCEVYTVECFRNGQKLFSDPFLRFVPREIKKSKATFPIKEFAKTKLNNRYNFYIILIDSVSTFSAQRGLKKSIKYLEEEHGAVTIKNLNVVGEDSNTNAYAFMTGTTYFDVRDIEFDRPTIKRDVGVNEQEIHLDHLGFVNFMFEAKGYVTLSTEDHWRNVFQKKTYLEVERKVAHHTSQPFAQFFGKNVEDQFTTGRYYSNFQQKCEWSHTSQMRYFKDFMKSYPKKSKYGIVWLGKISHDRYEGHELIDEQMKEWYKSVKTELDNSFVFYMSDHGYRFGTKGMKDKNAIDQVKLTNRGDYEFKNPFLTITVPKNLRGNNSEILANLKSNMYKKVSHFDTYATIVDFLTKADETNFTSMDQFNFSKLLKKQFAGESLFRPINDAGRDCYSMGISFQYCLKRLKFIEFPNYPKKAVDKIHKAMADNVNSLMRQNKWDHLCVPLTPKYGSKVKLEYALNAKKNIFWRFSGRVSPNNGLYTAYFDQHLNIIPQTIDRIEYFQNIAACFSNSLMQRFCHCKKR</sequence>
<proteinExistence type="predicted"/>
<organism evidence="1 2">
    <name type="scientific">Rhabditophanes sp. KR3021</name>
    <dbReference type="NCBI Taxonomy" id="114890"/>
    <lineage>
        <taxon>Eukaryota</taxon>
        <taxon>Metazoa</taxon>
        <taxon>Ecdysozoa</taxon>
        <taxon>Nematoda</taxon>
        <taxon>Chromadorea</taxon>
        <taxon>Rhabditida</taxon>
        <taxon>Tylenchina</taxon>
        <taxon>Panagrolaimomorpha</taxon>
        <taxon>Strongyloidoidea</taxon>
        <taxon>Alloionematidae</taxon>
        <taxon>Rhabditophanes</taxon>
    </lineage>
</organism>
<evidence type="ECO:0000313" key="2">
    <source>
        <dbReference type="WBParaSite" id="RSKR_0000074600.1"/>
    </source>
</evidence>
<dbReference type="Proteomes" id="UP000095286">
    <property type="component" value="Unplaced"/>
</dbReference>
<accession>A0AC35THL8</accession>
<name>A0AC35THL8_9BILA</name>